<dbReference type="Pfam" id="PF05545">
    <property type="entry name" value="FixQ"/>
    <property type="match status" value="1"/>
</dbReference>
<sequence>MNESYTAVAGFAQTWGLIYFVVIFAIVVAYVLWPKNRKQFDDAAQIPFRED</sequence>
<keyword evidence="3" id="KW-1185">Reference proteome</keyword>
<reference evidence="2" key="1">
    <citation type="submission" date="2021-03" db="EMBL/GenBank/DDBJ databases">
        <title>Roseibium sp. CAU 1637 isolated from Incheon.</title>
        <authorList>
            <person name="Kim W."/>
        </authorList>
    </citation>
    <scope>NUCLEOTIDE SEQUENCE</scope>
    <source>
        <strain evidence="2">CAU 1637</strain>
    </source>
</reference>
<organism evidence="2 3">
    <name type="scientific">Roseibium limicola</name>
    <dbReference type="NCBI Taxonomy" id="2816037"/>
    <lineage>
        <taxon>Bacteria</taxon>
        <taxon>Pseudomonadati</taxon>
        <taxon>Pseudomonadota</taxon>
        <taxon>Alphaproteobacteria</taxon>
        <taxon>Hyphomicrobiales</taxon>
        <taxon>Stappiaceae</taxon>
        <taxon>Roseibium</taxon>
    </lineage>
</organism>
<comment type="caution">
    <text evidence="2">The sequence shown here is derived from an EMBL/GenBank/DDBJ whole genome shotgun (WGS) entry which is preliminary data.</text>
</comment>
<dbReference type="RefSeq" id="WP_206939939.1">
    <property type="nucleotide sequence ID" value="NZ_JAFLNF010000003.1"/>
</dbReference>
<proteinExistence type="predicted"/>
<dbReference type="Proteomes" id="UP000664779">
    <property type="component" value="Unassembled WGS sequence"/>
</dbReference>
<protein>
    <submittedName>
        <fullName evidence="2">Cbb3-type cytochrome c oxidase subunit 3</fullName>
    </submittedName>
</protein>
<gene>
    <name evidence="2" type="ORF">J0X15_09250</name>
</gene>
<keyword evidence="1" id="KW-1133">Transmembrane helix</keyword>
<evidence type="ECO:0000313" key="3">
    <source>
        <dbReference type="Proteomes" id="UP000664779"/>
    </source>
</evidence>
<evidence type="ECO:0000313" key="2">
    <source>
        <dbReference type="EMBL" id="MBO0345404.1"/>
    </source>
</evidence>
<dbReference type="CDD" id="cd01324">
    <property type="entry name" value="cbb3_Oxidase_CcoQ"/>
    <property type="match status" value="1"/>
</dbReference>
<dbReference type="EMBL" id="JAFLNF010000003">
    <property type="protein sequence ID" value="MBO0345404.1"/>
    <property type="molecule type" value="Genomic_DNA"/>
</dbReference>
<dbReference type="AlphaFoldDB" id="A0A939EMQ3"/>
<keyword evidence="1" id="KW-0812">Transmembrane</keyword>
<accession>A0A939EMQ3</accession>
<feature type="transmembrane region" description="Helical" evidence="1">
    <location>
        <begin position="12"/>
        <end position="33"/>
    </location>
</feature>
<keyword evidence="1" id="KW-0472">Membrane</keyword>
<name>A0A939EMQ3_9HYPH</name>
<evidence type="ECO:0000256" key="1">
    <source>
        <dbReference type="SAM" id="Phobius"/>
    </source>
</evidence>
<dbReference type="InterPro" id="IPR008621">
    <property type="entry name" value="Cbb3-typ_cyt_oxidase_comp"/>
</dbReference>